<evidence type="ECO:0000313" key="1">
    <source>
        <dbReference type="EMBL" id="MDN3918854.1"/>
    </source>
</evidence>
<dbReference type="Proteomes" id="UP001228044">
    <property type="component" value="Unassembled WGS sequence"/>
</dbReference>
<name>A0ABT8DRD8_9BURK</name>
<organism evidence="1 2">
    <name type="scientific">Roseateles violae</name>
    <dbReference type="NCBI Taxonomy" id="3058042"/>
    <lineage>
        <taxon>Bacteria</taxon>
        <taxon>Pseudomonadati</taxon>
        <taxon>Pseudomonadota</taxon>
        <taxon>Betaproteobacteria</taxon>
        <taxon>Burkholderiales</taxon>
        <taxon>Sphaerotilaceae</taxon>
        <taxon>Roseateles</taxon>
    </lineage>
</organism>
<dbReference type="RefSeq" id="WP_290357182.1">
    <property type="nucleotide sequence ID" value="NZ_JAUHHC010000001.1"/>
</dbReference>
<reference evidence="1 2" key="1">
    <citation type="submission" date="2023-06" db="EMBL/GenBank/DDBJ databases">
        <title>Pelomonas sp. PFR6 16S ribosomal RNA gene Genome sequencing and assembly.</title>
        <authorList>
            <person name="Woo H."/>
        </authorList>
    </citation>
    <scope>NUCLEOTIDE SEQUENCE [LARGE SCALE GENOMIC DNA]</scope>
    <source>
        <strain evidence="1 2">PFR6</strain>
    </source>
</reference>
<proteinExistence type="predicted"/>
<evidence type="ECO:0000313" key="2">
    <source>
        <dbReference type="Proteomes" id="UP001228044"/>
    </source>
</evidence>
<comment type="caution">
    <text evidence="1">The sequence shown here is derived from an EMBL/GenBank/DDBJ whole genome shotgun (WGS) entry which is preliminary data.</text>
</comment>
<protein>
    <submittedName>
        <fullName evidence="1">Uncharacterized protein</fullName>
    </submittedName>
</protein>
<gene>
    <name evidence="1" type="ORF">QWJ38_01060</name>
</gene>
<keyword evidence="2" id="KW-1185">Reference proteome</keyword>
<dbReference type="EMBL" id="JAUHHC010000001">
    <property type="protein sequence ID" value="MDN3918854.1"/>
    <property type="molecule type" value="Genomic_DNA"/>
</dbReference>
<accession>A0ABT8DRD8</accession>
<sequence length="145" mass="14919">MGGREHVLAGLLLCTMGAAMTAAQTLPADSVENALPAISRGGFVAPGSDEAATLAAIARAVRADAARAWQAGDPMALSVEIVAVDWADASLGCPRPGLSYTQALVPGWRLLVRDGAREAVYHASHRGQWLPCPRAPAAPPSDAAR</sequence>